<comment type="caution">
    <text evidence="2">The sequence shown here is derived from an EMBL/GenBank/DDBJ whole genome shotgun (WGS) entry which is preliminary data.</text>
</comment>
<dbReference type="CDD" id="cd00093">
    <property type="entry name" value="HTH_XRE"/>
    <property type="match status" value="1"/>
</dbReference>
<dbReference type="Proteomes" id="UP000019141">
    <property type="component" value="Unassembled WGS sequence"/>
</dbReference>
<proteinExistence type="predicted"/>
<dbReference type="InterPro" id="IPR010982">
    <property type="entry name" value="Lambda_DNA-bd_dom_sf"/>
</dbReference>
<keyword evidence="3" id="KW-1185">Reference proteome</keyword>
<dbReference type="AlphaFoldDB" id="W4LIR3"/>
<name>W4LIR3_ENTF1</name>
<reference evidence="2 3" key="1">
    <citation type="journal article" date="2014" name="Nature">
        <title>An environmental bacterial taxon with a large and distinct metabolic repertoire.</title>
        <authorList>
            <person name="Wilson M.C."/>
            <person name="Mori T."/>
            <person name="Ruckert C."/>
            <person name="Uria A.R."/>
            <person name="Helf M.J."/>
            <person name="Takada K."/>
            <person name="Gernert C."/>
            <person name="Steffens U.A."/>
            <person name="Heycke N."/>
            <person name="Schmitt S."/>
            <person name="Rinke C."/>
            <person name="Helfrich E.J."/>
            <person name="Brachmann A.O."/>
            <person name="Gurgui C."/>
            <person name="Wakimoto T."/>
            <person name="Kracht M."/>
            <person name="Crusemann M."/>
            <person name="Hentschel U."/>
            <person name="Abe I."/>
            <person name="Matsunaga S."/>
            <person name="Kalinowski J."/>
            <person name="Takeyama H."/>
            <person name="Piel J."/>
        </authorList>
    </citation>
    <scope>NUCLEOTIDE SEQUENCE [LARGE SCALE GENOMIC DNA]</scope>
    <source>
        <strain evidence="3">TSY1</strain>
    </source>
</reference>
<accession>W4LIR3</accession>
<protein>
    <recommendedName>
        <fullName evidence="1">HTH cro/C1-type domain-containing protein</fullName>
    </recommendedName>
</protein>
<dbReference type="InterPro" id="IPR001387">
    <property type="entry name" value="Cro/C1-type_HTH"/>
</dbReference>
<dbReference type="Gene3D" id="1.10.260.40">
    <property type="entry name" value="lambda repressor-like DNA-binding domains"/>
    <property type="match status" value="1"/>
</dbReference>
<organism evidence="2 3">
    <name type="scientific">Entotheonella factor</name>
    <dbReference type="NCBI Taxonomy" id="1429438"/>
    <lineage>
        <taxon>Bacteria</taxon>
        <taxon>Pseudomonadati</taxon>
        <taxon>Nitrospinota/Tectimicrobiota group</taxon>
        <taxon>Candidatus Tectimicrobiota</taxon>
        <taxon>Candidatus Entotheonellia</taxon>
        <taxon>Candidatus Entotheonellales</taxon>
        <taxon>Candidatus Entotheonellaceae</taxon>
        <taxon>Candidatus Entotheonella</taxon>
    </lineage>
</organism>
<dbReference type="Pfam" id="PF13443">
    <property type="entry name" value="HTH_26"/>
    <property type="match status" value="1"/>
</dbReference>
<evidence type="ECO:0000259" key="1">
    <source>
        <dbReference type="PROSITE" id="PS50943"/>
    </source>
</evidence>
<dbReference type="GO" id="GO:0003677">
    <property type="term" value="F:DNA binding"/>
    <property type="evidence" value="ECO:0007669"/>
    <property type="project" value="InterPro"/>
</dbReference>
<dbReference type="SUPFAM" id="SSF47413">
    <property type="entry name" value="lambda repressor-like DNA-binding domains"/>
    <property type="match status" value="1"/>
</dbReference>
<dbReference type="EMBL" id="AZHW01000689">
    <property type="protein sequence ID" value="ETW97231.1"/>
    <property type="molecule type" value="Genomic_DNA"/>
</dbReference>
<feature type="domain" description="HTH cro/C1-type" evidence="1">
    <location>
        <begin position="21"/>
        <end position="65"/>
    </location>
</feature>
<dbReference type="SMART" id="SM00530">
    <property type="entry name" value="HTH_XRE"/>
    <property type="match status" value="1"/>
</dbReference>
<evidence type="ECO:0000313" key="3">
    <source>
        <dbReference type="Proteomes" id="UP000019141"/>
    </source>
</evidence>
<dbReference type="HOGENOM" id="CLU_203061_0_0_7"/>
<dbReference type="PROSITE" id="PS50943">
    <property type="entry name" value="HTH_CROC1"/>
    <property type="match status" value="1"/>
</dbReference>
<evidence type="ECO:0000313" key="2">
    <source>
        <dbReference type="EMBL" id="ETW97231.1"/>
    </source>
</evidence>
<sequence length="73" mass="8575">MKAQLRKRLARYLRKLRGTESQARFAKRIGIAQSSLQRIEVEDQNLTMDTLEHLCNRLKCDIGDLFPLQEETE</sequence>
<gene>
    <name evidence="2" type="ORF">ETSY1_23475</name>
</gene>